<dbReference type="Proteomes" id="UP000215914">
    <property type="component" value="Unassembled WGS sequence"/>
</dbReference>
<dbReference type="Gramene" id="mRNA:HanXRQr2_Chr15g0697691">
    <property type="protein sequence ID" value="CDS:HanXRQr2_Chr15g0697691.1"/>
    <property type="gene ID" value="HanXRQr2_Chr15g0697691"/>
</dbReference>
<organism evidence="1 2">
    <name type="scientific">Helianthus annuus</name>
    <name type="common">Common sunflower</name>
    <dbReference type="NCBI Taxonomy" id="4232"/>
    <lineage>
        <taxon>Eukaryota</taxon>
        <taxon>Viridiplantae</taxon>
        <taxon>Streptophyta</taxon>
        <taxon>Embryophyta</taxon>
        <taxon>Tracheophyta</taxon>
        <taxon>Spermatophyta</taxon>
        <taxon>Magnoliopsida</taxon>
        <taxon>eudicotyledons</taxon>
        <taxon>Gunneridae</taxon>
        <taxon>Pentapetalae</taxon>
        <taxon>asterids</taxon>
        <taxon>campanulids</taxon>
        <taxon>Asterales</taxon>
        <taxon>Asteraceae</taxon>
        <taxon>Asteroideae</taxon>
        <taxon>Heliantheae alliance</taxon>
        <taxon>Heliantheae</taxon>
        <taxon>Helianthus</taxon>
    </lineage>
</organism>
<dbReference type="AlphaFoldDB" id="A0A9K3E2M6"/>
<name>A0A9K3E2M6_HELAN</name>
<gene>
    <name evidence="1" type="ORF">HanXRQr2_Chr15g0697691</name>
</gene>
<evidence type="ECO:0000313" key="1">
    <source>
        <dbReference type="EMBL" id="KAF5764929.1"/>
    </source>
</evidence>
<dbReference type="EMBL" id="MNCJ02000330">
    <property type="protein sequence ID" value="KAF5764929.1"/>
    <property type="molecule type" value="Genomic_DNA"/>
</dbReference>
<keyword evidence="2" id="KW-1185">Reference proteome</keyword>
<proteinExistence type="predicted"/>
<comment type="caution">
    <text evidence="1">The sequence shown here is derived from an EMBL/GenBank/DDBJ whole genome shotgun (WGS) entry which is preliminary data.</text>
</comment>
<evidence type="ECO:0000313" key="2">
    <source>
        <dbReference type="Proteomes" id="UP000215914"/>
    </source>
</evidence>
<reference evidence="1" key="1">
    <citation type="journal article" date="2017" name="Nature">
        <title>The sunflower genome provides insights into oil metabolism, flowering and Asterid evolution.</title>
        <authorList>
            <person name="Badouin H."/>
            <person name="Gouzy J."/>
            <person name="Grassa C.J."/>
            <person name="Murat F."/>
            <person name="Staton S.E."/>
            <person name="Cottret L."/>
            <person name="Lelandais-Briere C."/>
            <person name="Owens G.L."/>
            <person name="Carrere S."/>
            <person name="Mayjonade B."/>
            <person name="Legrand L."/>
            <person name="Gill N."/>
            <person name="Kane N.C."/>
            <person name="Bowers J.E."/>
            <person name="Hubner S."/>
            <person name="Bellec A."/>
            <person name="Berard A."/>
            <person name="Berges H."/>
            <person name="Blanchet N."/>
            <person name="Boniface M.C."/>
            <person name="Brunel D."/>
            <person name="Catrice O."/>
            <person name="Chaidir N."/>
            <person name="Claudel C."/>
            <person name="Donnadieu C."/>
            <person name="Faraut T."/>
            <person name="Fievet G."/>
            <person name="Helmstetter N."/>
            <person name="King M."/>
            <person name="Knapp S.J."/>
            <person name="Lai Z."/>
            <person name="Le Paslier M.C."/>
            <person name="Lippi Y."/>
            <person name="Lorenzon L."/>
            <person name="Mandel J.R."/>
            <person name="Marage G."/>
            <person name="Marchand G."/>
            <person name="Marquand E."/>
            <person name="Bret-Mestries E."/>
            <person name="Morien E."/>
            <person name="Nambeesan S."/>
            <person name="Nguyen T."/>
            <person name="Pegot-Espagnet P."/>
            <person name="Pouilly N."/>
            <person name="Raftis F."/>
            <person name="Sallet E."/>
            <person name="Schiex T."/>
            <person name="Thomas J."/>
            <person name="Vandecasteele C."/>
            <person name="Vares D."/>
            <person name="Vear F."/>
            <person name="Vautrin S."/>
            <person name="Crespi M."/>
            <person name="Mangin B."/>
            <person name="Burke J.M."/>
            <person name="Salse J."/>
            <person name="Munos S."/>
            <person name="Vincourt P."/>
            <person name="Rieseberg L.H."/>
            <person name="Langlade N.B."/>
        </authorList>
    </citation>
    <scope>NUCLEOTIDE SEQUENCE</scope>
    <source>
        <tissue evidence="1">Leaves</tissue>
    </source>
</reference>
<sequence length="75" mass="9094">MRVVYQIVGFTPISVDSSRLYNTSVFEFKKNRVKSFRKGRMLKEYTNKYKHIRRHIKNGTIKQVLPHREICQEYT</sequence>
<accession>A0A9K3E2M6</accession>
<reference evidence="1" key="2">
    <citation type="submission" date="2020-06" db="EMBL/GenBank/DDBJ databases">
        <title>Helianthus annuus Genome sequencing and assembly Release 2.</title>
        <authorList>
            <person name="Gouzy J."/>
            <person name="Langlade N."/>
            <person name="Munos S."/>
        </authorList>
    </citation>
    <scope>NUCLEOTIDE SEQUENCE</scope>
    <source>
        <tissue evidence="1">Leaves</tissue>
    </source>
</reference>
<protein>
    <submittedName>
        <fullName evidence="1">Uncharacterized protein</fullName>
    </submittedName>
</protein>